<evidence type="ECO:0000313" key="3">
    <source>
        <dbReference type="Proteomes" id="UP000600026"/>
    </source>
</evidence>
<protein>
    <recommendedName>
        <fullName evidence="4">DUF1152 domain-containing protein</fullName>
    </recommendedName>
</protein>
<gene>
    <name evidence="2" type="ORF">Sxan_31960</name>
</gene>
<dbReference type="AlphaFoldDB" id="A0A919LFE1"/>
<comment type="caution">
    <text evidence="2">The sequence shown here is derived from an EMBL/GenBank/DDBJ whole genome shotgun (WGS) entry which is preliminary data.</text>
</comment>
<proteinExistence type="predicted"/>
<evidence type="ECO:0008006" key="4">
    <source>
        <dbReference type="Google" id="ProtNLM"/>
    </source>
</evidence>
<dbReference type="EMBL" id="BNEE01000006">
    <property type="protein sequence ID" value="GHI85832.1"/>
    <property type="molecule type" value="Genomic_DNA"/>
</dbReference>
<feature type="region of interest" description="Disordered" evidence="1">
    <location>
        <begin position="310"/>
        <end position="330"/>
    </location>
</feature>
<dbReference type="InterPro" id="IPR010581">
    <property type="entry name" value="DUF1152"/>
</dbReference>
<reference evidence="2" key="1">
    <citation type="submission" date="2020-09" db="EMBL/GenBank/DDBJ databases">
        <title>Whole genome shotgun sequence of Streptomyces xanthophaeus NBRC 12829.</title>
        <authorList>
            <person name="Komaki H."/>
            <person name="Tamura T."/>
        </authorList>
    </citation>
    <scope>NUCLEOTIDE SEQUENCE</scope>
    <source>
        <strain evidence="2">NBRC 12829</strain>
    </source>
</reference>
<keyword evidence="3" id="KW-1185">Reference proteome</keyword>
<name>A0A919LFE1_9ACTN</name>
<dbReference type="Proteomes" id="UP000600026">
    <property type="component" value="Unassembled WGS sequence"/>
</dbReference>
<dbReference type="Pfam" id="PF06626">
    <property type="entry name" value="DUF1152"/>
    <property type="match status" value="1"/>
</dbReference>
<dbReference type="RefSeq" id="WP_051902587.1">
    <property type="nucleotide sequence ID" value="NZ_BNEE01000006.1"/>
</dbReference>
<organism evidence="2 3">
    <name type="scientific">Streptomyces xanthophaeus</name>
    <dbReference type="NCBI Taxonomy" id="67385"/>
    <lineage>
        <taxon>Bacteria</taxon>
        <taxon>Bacillati</taxon>
        <taxon>Actinomycetota</taxon>
        <taxon>Actinomycetes</taxon>
        <taxon>Kitasatosporales</taxon>
        <taxon>Streptomycetaceae</taxon>
        <taxon>Streptomyces</taxon>
    </lineage>
</organism>
<dbReference type="OrthoDB" id="3767110at2"/>
<evidence type="ECO:0000256" key="1">
    <source>
        <dbReference type="SAM" id="MobiDB-lite"/>
    </source>
</evidence>
<sequence>MTDRTTDPHEAVDLYLAAGGGGDPVGTTITAAALAGATARTPGTPGPRTPGTPGARTLVATYAWERPEVDPTPGPLGAAHFTGPAPEDRAYGGTLLLTPESRPVPPAGSTLPRLAADLPARLLLLDPCQGLAAMAAQIRRLADAVGARHVRIVDMGGDILAHGDEDTLCSPLVDALAVAACTLADVDATVYVAGPGTDGEIPQHVLLDRLADARHHTPTARDADTAATALAWHPSEASALFAAAVHGARGTVRTADRLIPLTDASARVYALGLDEALALNTVARHLLDARPDTLDEAADLSARLTGIHELERERRAPADPPGLPVASPGPRHTAEEAMALIRERAPEAAHATYRFAARTLGLDWHHIPALRTLLDADGPLLTLS</sequence>
<accession>A0A919LFE1</accession>
<evidence type="ECO:0000313" key="2">
    <source>
        <dbReference type="EMBL" id="GHI85832.1"/>
    </source>
</evidence>